<reference evidence="1 2" key="2">
    <citation type="submission" date="2018-03" db="EMBL/GenBank/DDBJ databases">
        <title>The ancient ancestry and fast evolution of plastids.</title>
        <authorList>
            <person name="Moore K.R."/>
            <person name="Magnabosco C."/>
            <person name="Momper L."/>
            <person name="Gold D.A."/>
            <person name="Bosak T."/>
            <person name="Fournier G.P."/>
        </authorList>
    </citation>
    <scope>NUCLEOTIDE SEQUENCE [LARGE SCALE GENOMIC DNA]</scope>
    <source>
        <strain evidence="1 2">ULC007</strain>
    </source>
</reference>
<protein>
    <recommendedName>
        <fullName evidence="3">Addiction module protein</fullName>
    </recommendedName>
</protein>
<name>A0A2T1DDU5_9CYAN</name>
<evidence type="ECO:0000313" key="1">
    <source>
        <dbReference type="EMBL" id="PSB18611.1"/>
    </source>
</evidence>
<dbReference type="AlphaFoldDB" id="A0A2T1DDU5"/>
<gene>
    <name evidence="1" type="ORF">C7B65_15075</name>
</gene>
<keyword evidence="2" id="KW-1185">Reference proteome</keyword>
<dbReference type="OrthoDB" id="465500at2"/>
<dbReference type="EMBL" id="PVWG01000016">
    <property type="protein sequence ID" value="PSB18611.1"/>
    <property type="molecule type" value="Genomic_DNA"/>
</dbReference>
<proteinExistence type="predicted"/>
<dbReference type="Proteomes" id="UP000238634">
    <property type="component" value="Unassembled WGS sequence"/>
</dbReference>
<evidence type="ECO:0008006" key="3">
    <source>
        <dbReference type="Google" id="ProtNLM"/>
    </source>
</evidence>
<comment type="caution">
    <text evidence="1">The sequence shown here is derived from an EMBL/GenBank/DDBJ whole genome shotgun (WGS) entry which is preliminary data.</text>
</comment>
<sequence>MQTYEEILTLVQKLNLDDRFRLLEDLRLLIYEPVMVEGTDEVMPAEVIAESDAALRDYQAGRDPGLASAALKKKLFGRDVG</sequence>
<reference evidence="1 2" key="1">
    <citation type="submission" date="2018-02" db="EMBL/GenBank/DDBJ databases">
        <authorList>
            <person name="Cohen D.B."/>
            <person name="Kent A.D."/>
        </authorList>
    </citation>
    <scope>NUCLEOTIDE SEQUENCE [LARGE SCALE GENOMIC DNA]</scope>
    <source>
        <strain evidence="1 2">ULC007</strain>
    </source>
</reference>
<accession>A0A2T1DDU5</accession>
<dbReference type="RefSeq" id="WP_073072525.1">
    <property type="nucleotide sequence ID" value="NZ_MPPI01000016.1"/>
</dbReference>
<organism evidence="1 2">
    <name type="scientific">Phormidesmis priestleyi ULC007</name>
    <dbReference type="NCBI Taxonomy" id="1920490"/>
    <lineage>
        <taxon>Bacteria</taxon>
        <taxon>Bacillati</taxon>
        <taxon>Cyanobacteriota</taxon>
        <taxon>Cyanophyceae</taxon>
        <taxon>Leptolyngbyales</taxon>
        <taxon>Leptolyngbyaceae</taxon>
        <taxon>Phormidesmis</taxon>
    </lineage>
</organism>
<evidence type="ECO:0000313" key="2">
    <source>
        <dbReference type="Proteomes" id="UP000238634"/>
    </source>
</evidence>